<dbReference type="InterPro" id="IPR000210">
    <property type="entry name" value="BTB/POZ_dom"/>
</dbReference>
<feature type="region of interest" description="Disordered" evidence="9">
    <location>
        <begin position="118"/>
        <end position="169"/>
    </location>
</feature>
<evidence type="ECO:0000259" key="11">
    <source>
        <dbReference type="PROSITE" id="PS51030"/>
    </source>
</evidence>
<dbReference type="InterPro" id="IPR032718">
    <property type="entry name" value="PGBD4_Znf_C"/>
</dbReference>
<name>A0AAV2RDG8_MEGNR</name>
<dbReference type="CDD" id="cd18315">
    <property type="entry name" value="BTB_POZ_BAB-like"/>
    <property type="match status" value="1"/>
</dbReference>
<dbReference type="GO" id="GO:0043565">
    <property type="term" value="F:sequence-specific DNA binding"/>
    <property type="evidence" value="ECO:0007669"/>
    <property type="project" value="InterPro"/>
</dbReference>
<gene>
    <name evidence="12" type="ORF">MNOR_LOCUS23904</name>
</gene>
<dbReference type="InterPro" id="IPR011333">
    <property type="entry name" value="SKP1/BTB/POZ_sf"/>
</dbReference>
<keyword evidence="4" id="KW-0805">Transcription regulation</keyword>
<evidence type="ECO:0000256" key="2">
    <source>
        <dbReference type="ARBA" id="ARBA00022771"/>
    </source>
</evidence>
<keyword evidence="2" id="KW-0863">Zinc-finger</keyword>
<dbReference type="SMART" id="SM00225">
    <property type="entry name" value="BTB"/>
    <property type="match status" value="1"/>
</dbReference>
<feature type="domain" description="Nuclear receptor" evidence="11">
    <location>
        <begin position="286"/>
        <end position="363"/>
    </location>
</feature>
<feature type="domain" description="BTB" evidence="10">
    <location>
        <begin position="31"/>
        <end position="96"/>
    </location>
</feature>
<dbReference type="Pfam" id="PF13842">
    <property type="entry name" value="zf-Tnp_2"/>
    <property type="match status" value="1"/>
</dbReference>
<dbReference type="Proteomes" id="UP001497623">
    <property type="component" value="Unassembled WGS sequence"/>
</dbReference>
<keyword evidence="1" id="KW-0479">Metal-binding</keyword>
<protein>
    <submittedName>
        <fullName evidence="12">Uncharacterized protein</fullName>
    </submittedName>
</protein>
<keyword evidence="13" id="KW-1185">Reference proteome</keyword>
<evidence type="ECO:0000256" key="7">
    <source>
        <dbReference type="ARBA" id="ARBA00023170"/>
    </source>
</evidence>
<evidence type="ECO:0000259" key="10">
    <source>
        <dbReference type="PROSITE" id="PS50097"/>
    </source>
</evidence>
<dbReference type="PANTHER" id="PTHR48092">
    <property type="entry name" value="KNIRPS-RELATED PROTEIN-RELATED"/>
    <property type="match status" value="1"/>
</dbReference>
<dbReference type="PROSITE" id="PS51030">
    <property type="entry name" value="NUCLEAR_REC_DBD_2"/>
    <property type="match status" value="1"/>
</dbReference>
<dbReference type="PROSITE" id="PS50097">
    <property type="entry name" value="BTB"/>
    <property type="match status" value="1"/>
</dbReference>
<dbReference type="SUPFAM" id="SSF57716">
    <property type="entry name" value="Glucocorticoid receptor-like (DNA-binding domain)"/>
    <property type="match status" value="1"/>
</dbReference>
<dbReference type="Gene3D" id="3.30.710.10">
    <property type="entry name" value="Potassium Channel Kv1.1, Chain A"/>
    <property type="match status" value="1"/>
</dbReference>
<comment type="caution">
    <text evidence="12">The sequence shown here is derived from an EMBL/GenBank/DDBJ whole genome shotgun (WGS) entry which is preliminary data.</text>
</comment>
<dbReference type="PROSITE" id="PS00031">
    <property type="entry name" value="NUCLEAR_REC_DBD_1"/>
    <property type="match status" value="1"/>
</dbReference>
<evidence type="ECO:0000313" key="13">
    <source>
        <dbReference type="Proteomes" id="UP001497623"/>
    </source>
</evidence>
<dbReference type="CDD" id="cd06916">
    <property type="entry name" value="NR_DBD_like"/>
    <property type="match status" value="1"/>
</dbReference>
<evidence type="ECO:0000256" key="5">
    <source>
        <dbReference type="ARBA" id="ARBA00023125"/>
    </source>
</evidence>
<dbReference type="EMBL" id="CAXKWB010021514">
    <property type="protein sequence ID" value="CAL4123238.1"/>
    <property type="molecule type" value="Genomic_DNA"/>
</dbReference>
<dbReference type="InterPro" id="IPR001628">
    <property type="entry name" value="Znf_hrmn_rcpt"/>
</dbReference>
<evidence type="ECO:0000256" key="6">
    <source>
        <dbReference type="ARBA" id="ARBA00023163"/>
    </source>
</evidence>
<organism evidence="12 13">
    <name type="scientific">Meganyctiphanes norvegica</name>
    <name type="common">Northern krill</name>
    <name type="synonym">Thysanopoda norvegica</name>
    <dbReference type="NCBI Taxonomy" id="48144"/>
    <lineage>
        <taxon>Eukaryota</taxon>
        <taxon>Metazoa</taxon>
        <taxon>Ecdysozoa</taxon>
        <taxon>Arthropoda</taxon>
        <taxon>Crustacea</taxon>
        <taxon>Multicrustacea</taxon>
        <taxon>Malacostraca</taxon>
        <taxon>Eumalacostraca</taxon>
        <taxon>Eucarida</taxon>
        <taxon>Euphausiacea</taxon>
        <taxon>Euphausiidae</taxon>
        <taxon>Meganyctiphanes</taxon>
    </lineage>
</organism>
<dbReference type="AlphaFoldDB" id="A0AAV2RDG8"/>
<evidence type="ECO:0000313" key="12">
    <source>
        <dbReference type="EMBL" id="CAL4123238.1"/>
    </source>
</evidence>
<accession>A0AAV2RDG8</accession>
<evidence type="ECO:0000256" key="8">
    <source>
        <dbReference type="ARBA" id="ARBA00023242"/>
    </source>
</evidence>
<keyword evidence="7" id="KW-0675">Receptor</keyword>
<dbReference type="Gene3D" id="3.30.50.10">
    <property type="entry name" value="Erythroid Transcription Factor GATA-1, subunit A"/>
    <property type="match status" value="1"/>
</dbReference>
<feature type="non-terminal residue" evidence="12">
    <location>
        <position position="465"/>
    </location>
</feature>
<dbReference type="Pfam" id="PF00651">
    <property type="entry name" value="BTB"/>
    <property type="match status" value="1"/>
</dbReference>
<keyword evidence="8" id="KW-0539">Nucleus</keyword>
<sequence>MASKCQNVEKRMLKKMTFELGCSTQMKKTYCDATIACEGNFYPVHRFVLSTCSTYFESVLENVSDSHPVIVLADLKSKDIEDLLQYMYTGEVKVLQEDIDSLIKVGETLKIKGLGVADENENPKKNKRAFNDNEERSEKRQRTDETSKKSKNSKEAKSSSEDCNEDANQKEMDGAFDSSVQQITDFLAVKQEIFLPSEEFHEHDIKEEVRGNLMEEDLLSAESEKYEGTSDTYIEQEYDTYETLTNNSFNDASTSSMSPAQKMHMDWIRQNEFQGQAQENRRMPLTGYCLVCGDGASGYHYGIETCEGCKAFFKRSTRNNSGMSYGCNYGGECDISRANRGTCKACRFKKCLNSGMKVDNISMQPGSHFPQKIGLMANGKDWKRRDCLVCKKQTARPLNSLKISINRSSYICKLCEVPLCIEPCFEVWHTMEDFEDFQMKENAKQLQEMPTVVVGQFEVDVAINE</sequence>
<keyword evidence="5" id="KW-0238">DNA-binding</keyword>
<keyword evidence="6" id="KW-0804">Transcription</keyword>
<reference evidence="12 13" key="1">
    <citation type="submission" date="2024-05" db="EMBL/GenBank/DDBJ databases">
        <authorList>
            <person name="Wallberg A."/>
        </authorList>
    </citation>
    <scope>NUCLEOTIDE SEQUENCE [LARGE SCALE GENOMIC DNA]</scope>
</reference>
<dbReference type="PRINTS" id="PR00047">
    <property type="entry name" value="STROIDFINGER"/>
</dbReference>
<dbReference type="SUPFAM" id="SSF54695">
    <property type="entry name" value="POZ domain"/>
    <property type="match status" value="1"/>
</dbReference>
<dbReference type="SMART" id="SM00399">
    <property type="entry name" value="ZnF_C4"/>
    <property type="match status" value="1"/>
</dbReference>
<evidence type="ECO:0000256" key="4">
    <source>
        <dbReference type="ARBA" id="ARBA00023015"/>
    </source>
</evidence>
<evidence type="ECO:0000256" key="9">
    <source>
        <dbReference type="SAM" id="MobiDB-lite"/>
    </source>
</evidence>
<evidence type="ECO:0000256" key="1">
    <source>
        <dbReference type="ARBA" id="ARBA00022723"/>
    </source>
</evidence>
<evidence type="ECO:0000256" key="3">
    <source>
        <dbReference type="ARBA" id="ARBA00022833"/>
    </source>
</evidence>
<proteinExistence type="predicted"/>
<dbReference type="GO" id="GO:0008270">
    <property type="term" value="F:zinc ion binding"/>
    <property type="evidence" value="ECO:0007669"/>
    <property type="project" value="UniProtKB-KW"/>
</dbReference>
<dbReference type="InterPro" id="IPR013088">
    <property type="entry name" value="Znf_NHR/GATA"/>
</dbReference>
<dbReference type="Pfam" id="PF00105">
    <property type="entry name" value="zf-C4"/>
    <property type="match status" value="1"/>
</dbReference>
<dbReference type="InterPro" id="IPR050200">
    <property type="entry name" value="Nuclear_hormone_rcpt_NR3"/>
</dbReference>
<feature type="compositionally biased region" description="Basic and acidic residues" evidence="9">
    <location>
        <begin position="121"/>
        <end position="160"/>
    </location>
</feature>
<keyword evidence="3" id="KW-0862">Zinc</keyword>
<dbReference type="GO" id="GO:0003700">
    <property type="term" value="F:DNA-binding transcription factor activity"/>
    <property type="evidence" value="ECO:0007669"/>
    <property type="project" value="InterPro"/>
</dbReference>